<comment type="caution">
    <text evidence="5">The sequence shown here is derived from an EMBL/GenBank/DDBJ whole genome shotgun (WGS) entry which is preliminary data.</text>
</comment>
<keyword evidence="4" id="KW-0067">ATP-binding</keyword>
<evidence type="ECO:0008006" key="7">
    <source>
        <dbReference type="Google" id="ProtNLM"/>
    </source>
</evidence>
<dbReference type="Proteomes" id="UP000618445">
    <property type="component" value="Unassembled WGS sequence"/>
</dbReference>
<keyword evidence="3" id="KW-0347">Helicase</keyword>
<dbReference type="Gene3D" id="1.10.10.160">
    <property type="match status" value="1"/>
</dbReference>
<dbReference type="InterPro" id="IPR027417">
    <property type="entry name" value="P-loop_NTPase"/>
</dbReference>
<dbReference type="RefSeq" id="WP_190579489.1">
    <property type="nucleotide sequence ID" value="NZ_CAWPQU010000022.1"/>
</dbReference>
<evidence type="ECO:0000256" key="4">
    <source>
        <dbReference type="ARBA" id="ARBA00022840"/>
    </source>
</evidence>
<evidence type="ECO:0000256" key="3">
    <source>
        <dbReference type="ARBA" id="ARBA00022806"/>
    </source>
</evidence>
<evidence type="ECO:0000256" key="1">
    <source>
        <dbReference type="ARBA" id="ARBA00022741"/>
    </source>
</evidence>
<evidence type="ECO:0000313" key="5">
    <source>
        <dbReference type="EMBL" id="MBD2318469.1"/>
    </source>
</evidence>
<dbReference type="EMBL" id="JACJQY010000029">
    <property type="protein sequence ID" value="MBD2318469.1"/>
    <property type="molecule type" value="Genomic_DNA"/>
</dbReference>
<gene>
    <name evidence="5" type="ORF">H6G05_16640</name>
</gene>
<keyword evidence="1" id="KW-0547">Nucleotide-binding</keyword>
<protein>
    <recommendedName>
        <fullName evidence="7">Cyanobacterial membrane protein, in cluster with PxcA</fullName>
    </recommendedName>
</protein>
<dbReference type="InterPro" id="IPR013986">
    <property type="entry name" value="DExx_box_DNA_helicase_dom_sf"/>
</dbReference>
<keyword evidence="2" id="KW-0378">Hydrolase</keyword>
<proteinExistence type="predicted"/>
<sequence length="684" mass="78179">MTNLWIEGGSKSGKTERIVQRFCDWAETDFAYQSNPQAASQKVLVLTVDSQQRRELSDRLTIVTHGSYPVTAVTPISFFRDEVRLFWTLLVKNLDLKAQFPLILRVENEQELANKLWKDRIETGTLQMEGIGRDRLVRRLLDLFLLAAYSDRQITEIPAILNAGIETNVVENPEDAGNSILEQWQEIGEALLEWRKYCWERGLLTYGIITDLFAHYLLPNPQYQRKLKERFRYVIVDRADEMPAIACDLCKFLLKNGAIGMFTFNPDGSARLGLGADPEYWQELKSECEIINLPHADNTLGSEVAESVLQVVNEPILQFIEPYANIHSIESVSRAKLFRNVAETIVEAIASGAVKANEIAIIAPGLDNIANYAIIEILRKKNIKITPLDDQRPLSYSAQVRSLLTLISLVYPNLGQLVSRDHIAEMLVVLTEAIDPVRAGMLADYCFARHPENPQLLEAETYNQWNRLGYEATQAYEKLRQWIEQQSSKDAPLLFIDRAIQAFFKPRKLSYEHTATLQSLIETAQYYWQLGYRLDLEDAVILENFIQLIRQGTVTANPYAPNQPEDSVVLATIIQYRMARRSHRWQFWLDASSDLWLQGGAASLFGAPLFLKSWNGERWTIENQRDADMQRLQRLLRDLLDRTGDRLYLCHSELSTNGQIQNGVLLPLIEISTTISSDNIQETI</sequence>
<evidence type="ECO:0000313" key="6">
    <source>
        <dbReference type="Proteomes" id="UP000618445"/>
    </source>
</evidence>
<evidence type="ECO:0000256" key="2">
    <source>
        <dbReference type="ARBA" id="ARBA00022801"/>
    </source>
</evidence>
<name>A0ABR8CD16_9CYAN</name>
<dbReference type="Gene3D" id="3.40.50.300">
    <property type="entry name" value="P-loop containing nucleotide triphosphate hydrolases"/>
    <property type="match status" value="1"/>
</dbReference>
<organism evidence="5 6">
    <name type="scientific">Phormidium tenue FACHB-1050</name>
    <dbReference type="NCBI Taxonomy" id="2692857"/>
    <lineage>
        <taxon>Bacteria</taxon>
        <taxon>Bacillati</taxon>
        <taxon>Cyanobacteriota</taxon>
        <taxon>Cyanophyceae</taxon>
        <taxon>Oscillatoriophycideae</taxon>
        <taxon>Oscillatoriales</taxon>
        <taxon>Oscillatoriaceae</taxon>
        <taxon>Phormidium</taxon>
    </lineage>
</organism>
<keyword evidence="6" id="KW-1185">Reference proteome</keyword>
<accession>A0ABR8CD16</accession>
<reference evidence="5 6" key="1">
    <citation type="journal article" date="2020" name="ISME J.">
        <title>Comparative genomics reveals insights into cyanobacterial evolution and habitat adaptation.</title>
        <authorList>
            <person name="Chen M.Y."/>
            <person name="Teng W.K."/>
            <person name="Zhao L."/>
            <person name="Hu C.X."/>
            <person name="Zhou Y.K."/>
            <person name="Han B.P."/>
            <person name="Song L.R."/>
            <person name="Shu W.S."/>
        </authorList>
    </citation>
    <scope>NUCLEOTIDE SEQUENCE [LARGE SCALE GENOMIC DNA]</scope>
    <source>
        <strain evidence="5 6">FACHB-1050</strain>
    </source>
</reference>
<dbReference type="SUPFAM" id="SSF52540">
    <property type="entry name" value="P-loop containing nucleoside triphosphate hydrolases"/>
    <property type="match status" value="1"/>
</dbReference>